<dbReference type="Pfam" id="PF00577">
    <property type="entry name" value="Usher"/>
    <property type="match status" value="1"/>
</dbReference>
<dbReference type="InterPro" id="IPR000015">
    <property type="entry name" value="Fimb_usher"/>
</dbReference>
<dbReference type="PANTHER" id="PTHR30451">
    <property type="entry name" value="OUTER MEMBRANE USHER PROTEIN"/>
    <property type="match status" value="1"/>
</dbReference>
<evidence type="ECO:0000313" key="11">
    <source>
        <dbReference type="EMBL" id="BBU82237.1"/>
    </source>
</evidence>
<dbReference type="InterPro" id="IPR037224">
    <property type="entry name" value="PapC_N_sf"/>
</dbReference>
<dbReference type="PROSITE" id="PS01151">
    <property type="entry name" value="FIMBRIAL_USHER"/>
    <property type="match status" value="1"/>
</dbReference>
<dbReference type="EMBL" id="AP022360">
    <property type="protein sequence ID" value="BBU82237.1"/>
    <property type="molecule type" value="Genomic_DNA"/>
</dbReference>
<evidence type="ECO:0000256" key="1">
    <source>
        <dbReference type="ARBA" id="ARBA00004571"/>
    </source>
</evidence>
<evidence type="ECO:0000256" key="2">
    <source>
        <dbReference type="ARBA" id="ARBA00008064"/>
    </source>
</evidence>
<dbReference type="GO" id="GO:0009297">
    <property type="term" value="P:pilus assembly"/>
    <property type="evidence" value="ECO:0007669"/>
    <property type="project" value="InterPro"/>
</dbReference>
<name>A0A8S0FPJ4_ECOLX</name>
<keyword evidence="8" id="KW-1029">Fimbrium biogenesis</keyword>
<keyword evidence="3 8" id="KW-0813">Transport</keyword>
<accession>A0A8S0FPJ4</accession>
<dbReference type="Gene3D" id="2.60.40.3110">
    <property type="match status" value="1"/>
</dbReference>
<evidence type="ECO:0000256" key="5">
    <source>
        <dbReference type="ARBA" id="ARBA00022729"/>
    </source>
</evidence>
<dbReference type="Pfam" id="PF13954">
    <property type="entry name" value="PapC_N"/>
    <property type="match status" value="1"/>
</dbReference>
<feature type="chain" id="PRO_5035806295" description="PapC N-terminal domain-containing protein" evidence="9">
    <location>
        <begin position="30"/>
        <end position="472"/>
    </location>
</feature>
<dbReference type="Proteomes" id="UP000467488">
    <property type="component" value="Chromosome"/>
</dbReference>
<evidence type="ECO:0000313" key="12">
    <source>
        <dbReference type="Proteomes" id="UP000467488"/>
    </source>
</evidence>
<evidence type="ECO:0000256" key="3">
    <source>
        <dbReference type="ARBA" id="ARBA00022448"/>
    </source>
</evidence>
<dbReference type="SUPFAM" id="SSF141729">
    <property type="entry name" value="FimD N-terminal domain-like"/>
    <property type="match status" value="1"/>
</dbReference>
<feature type="signal peptide" evidence="9">
    <location>
        <begin position="1"/>
        <end position="29"/>
    </location>
</feature>
<keyword evidence="7 8" id="KW-0998">Cell outer membrane</keyword>
<comment type="similarity">
    <text evidence="2 8">Belongs to the fimbrial export usher family.</text>
</comment>
<evidence type="ECO:0000256" key="9">
    <source>
        <dbReference type="SAM" id="SignalP"/>
    </source>
</evidence>
<evidence type="ECO:0000259" key="10">
    <source>
        <dbReference type="Pfam" id="PF13954"/>
    </source>
</evidence>
<keyword evidence="4 8" id="KW-0812">Transmembrane</keyword>
<evidence type="ECO:0000256" key="8">
    <source>
        <dbReference type="RuleBase" id="RU003884"/>
    </source>
</evidence>
<organism evidence="11 12">
    <name type="scientific">Escherichia coli</name>
    <dbReference type="NCBI Taxonomy" id="562"/>
    <lineage>
        <taxon>Bacteria</taxon>
        <taxon>Pseudomonadati</taxon>
        <taxon>Pseudomonadota</taxon>
        <taxon>Gammaproteobacteria</taxon>
        <taxon>Enterobacterales</taxon>
        <taxon>Enterobacteriaceae</taxon>
        <taxon>Escherichia</taxon>
    </lineage>
</organism>
<feature type="domain" description="PapC N-terminal" evidence="10">
    <location>
        <begin position="34"/>
        <end position="186"/>
    </location>
</feature>
<dbReference type="InterPro" id="IPR018030">
    <property type="entry name" value="Fimbrial_membr_usher_CS"/>
</dbReference>
<protein>
    <recommendedName>
        <fullName evidence="10">PapC N-terminal domain-containing protein</fullName>
    </recommendedName>
</protein>
<comment type="subcellular location">
    <subcellularLocation>
        <location evidence="1 8">Cell outer membrane</location>
        <topology evidence="1 8">Multi-pass membrane protein</topology>
    </subcellularLocation>
</comment>
<dbReference type="InterPro" id="IPR025885">
    <property type="entry name" value="PapC_N"/>
</dbReference>
<sequence length="472" mass="52021">MPNHSNFRLRGIACYIALAISGGSVNAWADDSIQFDPRFLELKGDTKIDLGKFSKKGYVDAGKYNLRVFINKQSLSDEYDINWYVSENDPTKTYACLTPELVAALGLKEGIAKSLQWTHNDECLKKFFQPSPGQLDGMEVENDLSQSALLLTVPQAYLEYTSSDWDPPSRWDDGISGLIADYSLNAQTRHQEQGGEDSHDISGNGTVGANLGAWRFRADWQSDYQHTRSNDDEDDSSNSTTSKNWDWSRYYAWRALPSLKAKLSLGEDYLNSDIFDGFNYIGSSVSTDDQMLPPNLRGVAALGYAPDVSGVAHSSAKVTISQMGRVLYETQVPAGPFRIQDIGDSVSGTLHVRVEEQNGQVQEYDVTTASMPFLTRQGQVRYKVMMGRPEDWNHKTEGGFFSGGEASWGVADGWSLYGGALADEHYQSAAMGVGRDLAQFGALAFDVTHSHVNLDHDSAYGKGKLDGPTPFA</sequence>
<evidence type="ECO:0000256" key="7">
    <source>
        <dbReference type="ARBA" id="ARBA00023237"/>
    </source>
</evidence>
<proteinExistence type="inferred from homology"/>
<evidence type="ECO:0000256" key="6">
    <source>
        <dbReference type="ARBA" id="ARBA00023136"/>
    </source>
</evidence>
<gene>
    <name evidence="11" type="ORF">EIMP300_36370</name>
</gene>
<dbReference type="GO" id="GO:0009279">
    <property type="term" value="C:cell outer membrane"/>
    <property type="evidence" value="ECO:0007669"/>
    <property type="project" value="UniProtKB-SubCell"/>
</dbReference>
<dbReference type="AlphaFoldDB" id="A0A8S0FPJ4"/>
<reference evidence="11 12" key="1">
    <citation type="submission" date="2020-01" db="EMBL/GenBank/DDBJ databases">
        <title>Dynamics of blaIMP-6 dissemination in carbapenem resistant Enterobacteriacea isolated from regional surveillance in Osaka, Japan.</title>
        <authorList>
            <person name="Abe R."/>
            <person name="Akeda Y."/>
            <person name="Sugawara Y."/>
            <person name="Yamamoto N."/>
            <person name="Tomono K."/>
            <person name="Takeuchi D."/>
            <person name="Kawahara R."/>
            <person name="Hamada S."/>
        </authorList>
    </citation>
    <scope>NUCLEOTIDE SEQUENCE [LARGE SCALE GENOMIC DNA]</scope>
    <source>
        <strain evidence="11 12">E300</strain>
    </source>
</reference>
<evidence type="ECO:0000256" key="4">
    <source>
        <dbReference type="ARBA" id="ARBA00022692"/>
    </source>
</evidence>
<dbReference type="GO" id="GO:0015473">
    <property type="term" value="F:fimbrial usher porin activity"/>
    <property type="evidence" value="ECO:0007669"/>
    <property type="project" value="InterPro"/>
</dbReference>
<keyword evidence="6 8" id="KW-0472">Membrane</keyword>
<keyword evidence="5 9" id="KW-0732">Signal</keyword>
<dbReference type="PANTHER" id="PTHR30451:SF10">
    <property type="entry name" value="OUTER MEMBRANE USHER PROTEIN YFCU-RELATED"/>
    <property type="match status" value="1"/>
</dbReference>
<dbReference type="Gene3D" id="3.10.20.410">
    <property type="match status" value="1"/>
</dbReference>